<feature type="transmembrane region" description="Helical" evidence="1">
    <location>
        <begin position="330"/>
        <end position="359"/>
    </location>
</feature>
<keyword evidence="1" id="KW-0472">Membrane</keyword>
<comment type="caution">
    <text evidence="3">The sequence shown here is derived from an EMBL/GenBank/DDBJ whole genome shotgun (WGS) entry which is preliminary data.</text>
</comment>
<feature type="transmembrane region" description="Helical" evidence="1">
    <location>
        <begin position="248"/>
        <end position="267"/>
    </location>
</feature>
<feature type="chain" id="PRO_5042073248" description="Transmembrane protein" evidence="2">
    <location>
        <begin position="18"/>
        <end position="367"/>
    </location>
</feature>
<evidence type="ECO:0000256" key="2">
    <source>
        <dbReference type="SAM" id="SignalP"/>
    </source>
</evidence>
<organism evidence="3 4">
    <name type="scientific">Chaetoceros tenuissimus</name>
    <dbReference type="NCBI Taxonomy" id="426638"/>
    <lineage>
        <taxon>Eukaryota</taxon>
        <taxon>Sar</taxon>
        <taxon>Stramenopiles</taxon>
        <taxon>Ochrophyta</taxon>
        <taxon>Bacillariophyta</taxon>
        <taxon>Coscinodiscophyceae</taxon>
        <taxon>Chaetocerotophycidae</taxon>
        <taxon>Chaetocerotales</taxon>
        <taxon>Chaetocerotaceae</taxon>
        <taxon>Chaetoceros</taxon>
    </lineage>
</organism>
<feature type="transmembrane region" description="Helical" evidence="1">
    <location>
        <begin position="197"/>
        <end position="218"/>
    </location>
</feature>
<evidence type="ECO:0000256" key="1">
    <source>
        <dbReference type="SAM" id="Phobius"/>
    </source>
</evidence>
<feature type="signal peptide" evidence="2">
    <location>
        <begin position="1"/>
        <end position="17"/>
    </location>
</feature>
<dbReference type="Proteomes" id="UP001054902">
    <property type="component" value="Unassembled WGS sequence"/>
</dbReference>
<evidence type="ECO:0008006" key="5">
    <source>
        <dbReference type="Google" id="ProtNLM"/>
    </source>
</evidence>
<sequence>MKLQSICFGLTIAYCTALTPSFSIANRTPKNIRMILPNAPHSRRTHDLHRRSTYMQAAKSGSVDPEDSKCPVTQFGLKVSKTLAFADKHILSRLIRIGNHVPALMSLSYFGLISMASMMQMGPMANTCETATLSTVLTRTVGMTTNSQFASYFPTLVTPSSFVFLVWPLIAGLQLLTVTLSAIFPNLDEEFLTQKDLTCITIANLCSSAWLFASSNALPGQLPLASFLVLPLVPIFSGYPLRNKPQYVLWAYQVYSSFTTIASFLAFAVEIQHGGRIPVIGKVGAEVAASTFLFLYSMASLAVAKKSNAKKAVNVFALGGIIYKRLIDSFAVSTGFMSATTSLLFSFSFVATLSCWVWSLKEFFSSN</sequence>
<gene>
    <name evidence="3" type="ORF">CTEN210_15646</name>
</gene>
<protein>
    <recommendedName>
        <fullName evidence="5">Transmembrane protein</fullName>
    </recommendedName>
</protein>
<dbReference type="EMBL" id="BLLK01000062">
    <property type="protein sequence ID" value="GFH59170.1"/>
    <property type="molecule type" value="Genomic_DNA"/>
</dbReference>
<name>A0AAD3DA35_9STRA</name>
<feature type="transmembrane region" description="Helical" evidence="1">
    <location>
        <begin position="224"/>
        <end position="241"/>
    </location>
</feature>
<feature type="transmembrane region" description="Helical" evidence="1">
    <location>
        <begin position="287"/>
        <end position="304"/>
    </location>
</feature>
<evidence type="ECO:0000313" key="4">
    <source>
        <dbReference type="Proteomes" id="UP001054902"/>
    </source>
</evidence>
<keyword evidence="1" id="KW-1133">Transmembrane helix</keyword>
<accession>A0AAD3DA35</accession>
<reference evidence="3 4" key="1">
    <citation type="journal article" date="2021" name="Sci. Rep.">
        <title>The genome of the diatom Chaetoceros tenuissimus carries an ancient integrated fragment of an extant virus.</title>
        <authorList>
            <person name="Hongo Y."/>
            <person name="Kimura K."/>
            <person name="Takaki Y."/>
            <person name="Yoshida Y."/>
            <person name="Baba S."/>
            <person name="Kobayashi G."/>
            <person name="Nagasaki K."/>
            <person name="Hano T."/>
            <person name="Tomaru Y."/>
        </authorList>
    </citation>
    <scope>NUCLEOTIDE SEQUENCE [LARGE SCALE GENOMIC DNA]</scope>
    <source>
        <strain evidence="3 4">NIES-3715</strain>
    </source>
</reference>
<keyword evidence="1" id="KW-0812">Transmembrane</keyword>
<feature type="transmembrane region" description="Helical" evidence="1">
    <location>
        <begin position="162"/>
        <end position="185"/>
    </location>
</feature>
<keyword evidence="2" id="KW-0732">Signal</keyword>
<proteinExistence type="predicted"/>
<keyword evidence="4" id="KW-1185">Reference proteome</keyword>
<evidence type="ECO:0000313" key="3">
    <source>
        <dbReference type="EMBL" id="GFH59170.1"/>
    </source>
</evidence>
<dbReference type="AlphaFoldDB" id="A0AAD3DA35"/>